<reference evidence="2 3" key="1">
    <citation type="submission" date="2020-11" db="EMBL/GenBank/DDBJ databases">
        <title>Kefir isolates.</title>
        <authorList>
            <person name="Marcisauskas S."/>
            <person name="Kim Y."/>
            <person name="Blasche S."/>
        </authorList>
    </citation>
    <scope>NUCLEOTIDE SEQUENCE [LARGE SCALE GENOMIC DNA]</scope>
    <source>
        <strain evidence="2 3">KR</strain>
    </source>
</reference>
<feature type="region of interest" description="Disordered" evidence="1">
    <location>
        <begin position="234"/>
        <end position="259"/>
    </location>
</feature>
<sequence length="287" mass="33729">MTTEPEPKFWHDLDIADEALAALAEKRDQSGYKKWLTTMFSGITCLARKRAQDFKLTERQTERLQRWPEEWREQVEKTDVNRYREDLASRFLQTRKSFQYLVNLFADPSDKDWYLTLESTELNVSKEWQPRLHTVVLEATMANGITNKRALRLLARVHQPRVDMNVGQKLKGPVRPMLATLHTVTDKFDSETDVPPPREHSSAGAEHANQEQQFETAENWPHLDPDFQRESLEERPTGYPLHHEPSERTTDRHALGHGPRIGRRIASEFYNIHHEDWRRRAIARFAL</sequence>
<dbReference type="AlphaFoldDB" id="A0A9P6W0N4"/>
<feature type="compositionally biased region" description="Basic and acidic residues" evidence="1">
    <location>
        <begin position="234"/>
        <end position="254"/>
    </location>
</feature>
<feature type="compositionally biased region" description="Basic and acidic residues" evidence="1">
    <location>
        <begin position="185"/>
        <end position="201"/>
    </location>
</feature>
<name>A0A9P6W0N4_RHOMI</name>
<dbReference type="EMBL" id="PUHQ01000042">
    <property type="protein sequence ID" value="KAG0660626.1"/>
    <property type="molecule type" value="Genomic_DNA"/>
</dbReference>
<evidence type="ECO:0000313" key="3">
    <source>
        <dbReference type="Proteomes" id="UP000777482"/>
    </source>
</evidence>
<gene>
    <name evidence="2" type="ORF">C6P46_004489</name>
</gene>
<evidence type="ECO:0000256" key="1">
    <source>
        <dbReference type="SAM" id="MobiDB-lite"/>
    </source>
</evidence>
<evidence type="ECO:0000313" key="2">
    <source>
        <dbReference type="EMBL" id="KAG0660626.1"/>
    </source>
</evidence>
<accession>A0A9P6W0N4</accession>
<proteinExistence type="predicted"/>
<organism evidence="2 3">
    <name type="scientific">Rhodotorula mucilaginosa</name>
    <name type="common">Yeast</name>
    <name type="synonym">Rhodotorula rubra</name>
    <dbReference type="NCBI Taxonomy" id="5537"/>
    <lineage>
        <taxon>Eukaryota</taxon>
        <taxon>Fungi</taxon>
        <taxon>Dikarya</taxon>
        <taxon>Basidiomycota</taxon>
        <taxon>Pucciniomycotina</taxon>
        <taxon>Microbotryomycetes</taxon>
        <taxon>Sporidiobolales</taxon>
        <taxon>Sporidiobolaceae</taxon>
        <taxon>Rhodotorula</taxon>
    </lineage>
</organism>
<protein>
    <submittedName>
        <fullName evidence="2">Uncharacterized protein</fullName>
    </submittedName>
</protein>
<dbReference type="OrthoDB" id="10653491at2759"/>
<comment type="caution">
    <text evidence="2">The sequence shown here is derived from an EMBL/GenBank/DDBJ whole genome shotgun (WGS) entry which is preliminary data.</text>
</comment>
<dbReference type="Proteomes" id="UP000777482">
    <property type="component" value="Unassembled WGS sequence"/>
</dbReference>
<feature type="region of interest" description="Disordered" evidence="1">
    <location>
        <begin position="185"/>
        <end position="213"/>
    </location>
</feature>
<keyword evidence="3" id="KW-1185">Reference proteome</keyword>